<feature type="domain" description="Solute-binding protein family 3/N-terminal" evidence="6">
    <location>
        <begin position="63"/>
        <end position="292"/>
    </location>
</feature>
<dbReference type="PROSITE" id="PS51257">
    <property type="entry name" value="PROKAR_LIPOPROTEIN"/>
    <property type="match status" value="1"/>
</dbReference>
<sequence>MRIHRITALGVAAVVCLALSGCTHAADWRTSDRDAFQGYDVSGIEVQPEIAALLPAQALEDGVLDVGAATNYAPAEFLNTEGQPIGYDVDLTRAIAAVLGVDSRTHTAEFDSIIAAIGSNYDAGISSFTITSERTAEVDMTSYINVGSRFNVAAGNPEGITASSHLDLCGRTVGVQVGTAQEETMQASAQDCAPAGRPAMEVRSYDDQDAATSALAGGTIDATYSDSTVAGYAVERTEGAVETIGQVEDALPQGIVTSKQDKELTAAIQAAVQYLMDQGIWQEILQAWGVEDAALTTSELNPAVEG</sequence>
<feature type="chain" id="PRO_5018143291" evidence="5">
    <location>
        <begin position="26"/>
        <end position="306"/>
    </location>
</feature>
<evidence type="ECO:0000259" key="6">
    <source>
        <dbReference type="SMART" id="SM00062"/>
    </source>
</evidence>
<dbReference type="RefSeq" id="WP_124934569.1">
    <property type="nucleotide sequence ID" value="NZ_JAGFOU010000006.1"/>
</dbReference>
<name>A0A3P1UTK7_9ACTO</name>
<dbReference type="CDD" id="cd01004">
    <property type="entry name" value="PBP2_MidA_like"/>
    <property type="match status" value="1"/>
</dbReference>
<evidence type="ECO:0000256" key="4">
    <source>
        <dbReference type="RuleBase" id="RU003744"/>
    </source>
</evidence>
<protein>
    <submittedName>
        <fullName evidence="7">ABC transporter substrate-binding protein</fullName>
    </submittedName>
</protein>
<dbReference type="AlphaFoldDB" id="A0A3P1UTK7"/>
<comment type="caution">
    <text evidence="7">The sequence shown here is derived from an EMBL/GenBank/DDBJ whole genome shotgun (WGS) entry which is preliminary data.</text>
</comment>
<dbReference type="OrthoDB" id="4633994at2"/>
<dbReference type="GO" id="GO:0030313">
    <property type="term" value="C:cell envelope"/>
    <property type="evidence" value="ECO:0007669"/>
    <property type="project" value="UniProtKB-SubCell"/>
</dbReference>
<feature type="signal peptide" evidence="5">
    <location>
        <begin position="1"/>
        <end position="25"/>
    </location>
</feature>
<dbReference type="Pfam" id="PF00497">
    <property type="entry name" value="SBP_bac_3"/>
    <property type="match status" value="1"/>
</dbReference>
<evidence type="ECO:0000313" key="7">
    <source>
        <dbReference type="EMBL" id="RRD24797.1"/>
    </source>
</evidence>
<accession>A0A3P1UTK7</accession>
<comment type="subcellular location">
    <subcellularLocation>
        <location evidence="1">Cell envelope</location>
    </subcellularLocation>
</comment>
<gene>
    <name evidence="7" type="ORF">EII10_11170</name>
</gene>
<dbReference type="EMBL" id="RQZC01000026">
    <property type="protein sequence ID" value="RRD24797.1"/>
    <property type="molecule type" value="Genomic_DNA"/>
</dbReference>
<dbReference type="PROSITE" id="PS01039">
    <property type="entry name" value="SBP_BACTERIAL_3"/>
    <property type="match status" value="1"/>
</dbReference>
<dbReference type="SUPFAM" id="SSF53850">
    <property type="entry name" value="Periplasmic binding protein-like II"/>
    <property type="match status" value="1"/>
</dbReference>
<evidence type="ECO:0000256" key="3">
    <source>
        <dbReference type="ARBA" id="ARBA00022729"/>
    </source>
</evidence>
<keyword evidence="3 5" id="KW-0732">Signal</keyword>
<dbReference type="Gene3D" id="3.40.190.10">
    <property type="entry name" value="Periplasmic binding protein-like II"/>
    <property type="match status" value="2"/>
</dbReference>
<dbReference type="PANTHER" id="PTHR35936">
    <property type="entry name" value="MEMBRANE-BOUND LYTIC MUREIN TRANSGLYCOSYLASE F"/>
    <property type="match status" value="1"/>
</dbReference>
<dbReference type="Proteomes" id="UP000271272">
    <property type="component" value="Unassembled WGS sequence"/>
</dbReference>
<organism evidence="7 8">
    <name type="scientific">Actinomyces bowdenii</name>
    <dbReference type="NCBI Taxonomy" id="131109"/>
    <lineage>
        <taxon>Bacteria</taxon>
        <taxon>Bacillati</taxon>
        <taxon>Actinomycetota</taxon>
        <taxon>Actinomycetes</taxon>
        <taxon>Actinomycetales</taxon>
        <taxon>Actinomycetaceae</taxon>
        <taxon>Actinomyces</taxon>
    </lineage>
</organism>
<evidence type="ECO:0000313" key="8">
    <source>
        <dbReference type="Proteomes" id="UP000271272"/>
    </source>
</evidence>
<keyword evidence="8" id="KW-1185">Reference proteome</keyword>
<dbReference type="InterPro" id="IPR018313">
    <property type="entry name" value="SBP_3_CS"/>
</dbReference>
<evidence type="ECO:0000256" key="1">
    <source>
        <dbReference type="ARBA" id="ARBA00004196"/>
    </source>
</evidence>
<comment type="similarity">
    <text evidence="2 4">Belongs to the bacterial solute-binding protein 3 family.</text>
</comment>
<proteinExistence type="inferred from homology"/>
<dbReference type="PANTHER" id="PTHR35936:SF17">
    <property type="entry name" value="ARGININE-BINDING EXTRACELLULAR PROTEIN ARTP"/>
    <property type="match status" value="1"/>
</dbReference>
<reference evidence="7 8" key="1">
    <citation type="submission" date="2018-11" db="EMBL/GenBank/DDBJ databases">
        <title>Genomes From Bacteria Associated with the Canine Oral Cavity: a Test Case for Automated Genome-Based Taxonomic Assignment.</title>
        <authorList>
            <person name="Coil D.A."/>
            <person name="Jospin G."/>
            <person name="Darling A.E."/>
            <person name="Wallis C."/>
            <person name="Davis I.J."/>
            <person name="Harris S."/>
            <person name="Eisen J.A."/>
            <person name="Holcombe L.J."/>
            <person name="O'Flynn C."/>
        </authorList>
    </citation>
    <scope>NUCLEOTIDE SEQUENCE [LARGE SCALE GENOMIC DNA]</scope>
    <source>
        <strain evidence="7 8">OH5050</strain>
    </source>
</reference>
<evidence type="ECO:0000256" key="2">
    <source>
        <dbReference type="ARBA" id="ARBA00010333"/>
    </source>
</evidence>
<dbReference type="SMART" id="SM00062">
    <property type="entry name" value="PBPb"/>
    <property type="match status" value="1"/>
</dbReference>
<dbReference type="InterPro" id="IPR001638">
    <property type="entry name" value="Solute-binding_3/MltF_N"/>
</dbReference>
<evidence type="ECO:0000256" key="5">
    <source>
        <dbReference type="SAM" id="SignalP"/>
    </source>
</evidence>